<feature type="binding site" evidence="6">
    <location>
        <position position="93"/>
    </location>
    <ligand>
        <name>Mn(2+)</name>
        <dbReference type="ChEBI" id="CHEBI:29035"/>
    </ligand>
</feature>
<protein>
    <recommendedName>
        <fullName evidence="7">Superoxide dismutase</fullName>
        <ecNumber evidence="7">1.15.1.1</ecNumber>
    </recommendedName>
</protein>
<evidence type="ECO:0000256" key="1">
    <source>
        <dbReference type="ARBA" id="ARBA00001962"/>
    </source>
</evidence>
<dbReference type="InterPro" id="IPR001189">
    <property type="entry name" value="Mn/Fe_SOD"/>
</dbReference>
<dbReference type="SUPFAM" id="SSF46609">
    <property type="entry name" value="Fe,Mn superoxide dismutase (SOD), N-terminal domain"/>
    <property type="match status" value="1"/>
</dbReference>
<dbReference type="AlphaFoldDB" id="B0L421"/>
<evidence type="ECO:0000256" key="6">
    <source>
        <dbReference type="PIRSR" id="PIRSR000349-1"/>
    </source>
</evidence>
<keyword evidence="4 7" id="KW-0560">Oxidoreductase</keyword>
<dbReference type="EC" id="1.15.1.1" evidence="7"/>
<proteinExistence type="evidence at transcript level"/>
<dbReference type="GO" id="GO:0004784">
    <property type="term" value="F:superoxide dismutase activity"/>
    <property type="evidence" value="ECO:0007669"/>
    <property type="project" value="UniProtKB-EC"/>
</dbReference>
<evidence type="ECO:0000256" key="4">
    <source>
        <dbReference type="ARBA" id="ARBA00023002"/>
    </source>
</evidence>
<dbReference type="EMBL" id="EF362397">
    <property type="protein sequence ID" value="ABQ23892.1"/>
    <property type="molecule type" value="mRNA"/>
</dbReference>
<comment type="catalytic activity">
    <reaction evidence="7">
        <text>2 superoxide + 2 H(+) = H2O2 + O2</text>
        <dbReference type="Rhea" id="RHEA:20696"/>
        <dbReference type="ChEBI" id="CHEBI:15378"/>
        <dbReference type="ChEBI" id="CHEBI:15379"/>
        <dbReference type="ChEBI" id="CHEBI:16240"/>
        <dbReference type="ChEBI" id="CHEBI:18421"/>
        <dbReference type="EC" id="1.15.1.1"/>
    </reaction>
</comment>
<dbReference type="GO" id="GO:0046872">
    <property type="term" value="F:metal ion binding"/>
    <property type="evidence" value="ECO:0007669"/>
    <property type="project" value="UniProtKB-KW"/>
</dbReference>
<dbReference type="InterPro" id="IPR036324">
    <property type="entry name" value="Mn/Fe_SOD_N_sf"/>
</dbReference>
<accession>B0L421</accession>
<dbReference type="PANTHER" id="PTHR42769">
    <property type="entry name" value="SUPEROXIDE DISMUTASE"/>
    <property type="match status" value="1"/>
</dbReference>
<reference evidence="10" key="1">
    <citation type="journal article" date="2008" name="Protist">
        <title>Molecular characterization of iron-containing superoxide dismutases in the heterotrophic dinoflagellate Crypthecodinium cohnii.</title>
        <authorList>
            <person name="Dufernez F."/>
            <person name="Derelle E."/>
            <person name="Noel C."/>
            <person name="Sanciu G."/>
            <person name="Mantini C."/>
            <person name="Dive D."/>
            <person name="Soyer-Gobillard M.O."/>
            <person name="Capron M."/>
            <person name="Pierce R.J."/>
            <person name="Wintjens R."/>
            <person name="Guillebault D."/>
            <person name="Viscogliosi E."/>
        </authorList>
    </citation>
    <scope>NUCLEOTIDE SEQUENCE</scope>
    <source>
        <strain evidence="10">ATCC 50050</strain>
    </source>
</reference>
<dbReference type="PRINTS" id="PR01703">
    <property type="entry name" value="MNSODISMTASE"/>
</dbReference>
<feature type="domain" description="Manganese/iron superoxide dismutase C-terminal" evidence="9">
    <location>
        <begin position="111"/>
        <end position="208"/>
    </location>
</feature>
<dbReference type="SUPFAM" id="SSF54719">
    <property type="entry name" value="Fe,Mn superoxide dismutase (SOD), C-terminal domain"/>
    <property type="match status" value="1"/>
</dbReference>
<feature type="binding site" evidence="6">
    <location>
        <position position="43"/>
    </location>
    <ligand>
        <name>Mn(2+)</name>
        <dbReference type="ChEBI" id="CHEBI:29035"/>
    </ligand>
</feature>
<comment type="similarity">
    <text evidence="2 7">Belongs to the iron/manganese superoxide dismutase family.</text>
</comment>
<dbReference type="PROSITE" id="PS00088">
    <property type="entry name" value="SOD_MN"/>
    <property type="match status" value="1"/>
</dbReference>
<feature type="domain" description="Manganese/iron superoxide dismutase N-terminal" evidence="8">
    <location>
        <begin position="19"/>
        <end position="100"/>
    </location>
</feature>
<feature type="binding site" evidence="6">
    <location>
        <position position="176"/>
    </location>
    <ligand>
        <name>Mn(2+)</name>
        <dbReference type="ChEBI" id="CHEBI:29035"/>
    </ligand>
</feature>
<evidence type="ECO:0000259" key="9">
    <source>
        <dbReference type="Pfam" id="PF02777"/>
    </source>
</evidence>
<keyword evidence="3 6" id="KW-0479">Metal-binding</keyword>
<evidence type="ECO:0000256" key="2">
    <source>
        <dbReference type="ARBA" id="ARBA00008714"/>
    </source>
</evidence>
<dbReference type="PANTHER" id="PTHR42769:SF3">
    <property type="entry name" value="SUPEROXIDE DISMUTASE [FE] 2, CHLOROPLASTIC"/>
    <property type="match status" value="1"/>
</dbReference>
<feature type="binding site" evidence="6">
    <location>
        <position position="180"/>
    </location>
    <ligand>
        <name>Mn(2+)</name>
        <dbReference type="ChEBI" id="CHEBI:29035"/>
    </ligand>
</feature>
<dbReference type="Pfam" id="PF02777">
    <property type="entry name" value="Sod_Fe_C"/>
    <property type="match status" value="1"/>
</dbReference>
<dbReference type="InterPro" id="IPR019832">
    <property type="entry name" value="Mn/Fe_SOD_C"/>
</dbReference>
<evidence type="ECO:0000256" key="5">
    <source>
        <dbReference type="ARBA" id="ARBA00023004"/>
    </source>
</evidence>
<dbReference type="InterPro" id="IPR036314">
    <property type="entry name" value="SOD_C_sf"/>
</dbReference>
<sequence>MTQVYTALPSLVKAPGGATLPELPFDYTQGCPPVFSAHQLELHYKKHHNAYVTKLNAILGDKEEGETIEAIAAKAKAAGDGPLFNQAAQHFNHAFYFGGMKPNAPDTMPADLEAALTKNFESVDAFKTAFMDKAVGNFGSGWTWLVYDTADAKLKIVNTGNAGMPEGTQRPVLTMDVWEHAYYVDFENRRPDYAAEYFKIVDWEVVAANLARASQ</sequence>
<dbReference type="BRENDA" id="1.15.1.1">
    <property type="organism ID" value="7069"/>
</dbReference>
<dbReference type="Pfam" id="PF00081">
    <property type="entry name" value="Sod_Fe_N"/>
    <property type="match status" value="1"/>
</dbReference>
<evidence type="ECO:0000256" key="7">
    <source>
        <dbReference type="RuleBase" id="RU000414"/>
    </source>
</evidence>
<dbReference type="PIRSF" id="PIRSF000349">
    <property type="entry name" value="SODismutase"/>
    <property type="match status" value="1"/>
</dbReference>
<dbReference type="InterPro" id="IPR019833">
    <property type="entry name" value="Mn/Fe_SOD_BS"/>
</dbReference>
<organism evidence="10">
    <name type="scientific">Crypthecodinium cohnii</name>
    <name type="common">Dinoflagellate</name>
    <name type="synonym">Glenodinium cohnii</name>
    <dbReference type="NCBI Taxonomy" id="2866"/>
    <lineage>
        <taxon>Eukaryota</taxon>
        <taxon>Sar</taxon>
        <taxon>Alveolata</taxon>
        <taxon>Dinophyceae</taxon>
        <taxon>Gonyaulacales</taxon>
        <taxon>Crypthecodiniaceae</taxon>
        <taxon>Crypthecodinium</taxon>
    </lineage>
</organism>
<evidence type="ECO:0000259" key="8">
    <source>
        <dbReference type="Pfam" id="PF00081"/>
    </source>
</evidence>
<dbReference type="Gene3D" id="1.10.287.990">
    <property type="entry name" value="Fe,Mn superoxide dismutase (SOD) domain"/>
    <property type="match status" value="1"/>
</dbReference>
<comment type="function">
    <text evidence="7">Destroys radicals which are normally produced within the cells and which are toxic to biological systems.</text>
</comment>
<dbReference type="InterPro" id="IPR019831">
    <property type="entry name" value="Mn/Fe_SOD_N"/>
</dbReference>
<dbReference type="Gene3D" id="3.55.40.20">
    <property type="entry name" value="Iron/manganese superoxide dismutase, C-terminal domain"/>
    <property type="match status" value="1"/>
</dbReference>
<evidence type="ECO:0000313" key="10">
    <source>
        <dbReference type="EMBL" id="ABQ23892.1"/>
    </source>
</evidence>
<name>B0L421_CRYCO</name>
<keyword evidence="5" id="KW-0408">Iron</keyword>
<evidence type="ECO:0000256" key="3">
    <source>
        <dbReference type="ARBA" id="ARBA00022723"/>
    </source>
</evidence>
<comment type="cofactor">
    <cofactor evidence="1">
        <name>Fe cation</name>
        <dbReference type="ChEBI" id="CHEBI:24875"/>
    </cofactor>
</comment>